<accession>A0A3E0VDZ2</accession>
<dbReference type="PROSITE" id="PS50995">
    <property type="entry name" value="HTH_MARR_2"/>
    <property type="match status" value="1"/>
</dbReference>
<dbReference type="InterPro" id="IPR036388">
    <property type="entry name" value="WH-like_DNA-bd_sf"/>
</dbReference>
<organism evidence="2 3">
    <name type="scientific">Subtercola boreus</name>
    <dbReference type="NCBI Taxonomy" id="120213"/>
    <lineage>
        <taxon>Bacteria</taxon>
        <taxon>Bacillati</taxon>
        <taxon>Actinomycetota</taxon>
        <taxon>Actinomycetes</taxon>
        <taxon>Micrococcales</taxon>
        <taxon>Microbacteriaceae</taxon>
        <taxon>Subtercola</taxon>
    </lineage>
</organism>
<dbReference type="InterPro" id="IPR000835">
    <property type="entry name" value="HTH_MarR-typ"/>
</dbReference>
<dbReference type="PANTHER" id="PTHR33164:SF101">
    <property type="entry name" value="TRANSCRIPTIONAL REPRESSOR MPRA"/>
    <property type="match status" value="1"/>
</dbReference>
<protein>
    <submittedName>
        <fullName evidence="2">MarR family transcriptional regulator</fullName>
    </submittedName>
</protein>
<dbReference type="SUPFAM" id="SSF46785">
    <property type="entry name" value="Winged helix' DNA-binding domain"/>
    <property type="match status" value="1"/>
</dbReference>
<dbReference type="SMART" id="SM00347">
    <property type="entry name" value="HTH_MARR"/>
    <property type="match status" value="1"/>
</dbReference>
<name>A0A3E0VDZ2_9MICO</name>
<evidence type="ECO:0000313" key="3">
    <source>
        <dbReference type="Proteomes" id="UP000256709"/>
    </source>
</evidence>
<dbReference type="GO" id="GO:0006950">
    <property type="term" value="P:response to stress"/>
    <property type="evidence" value="ECO:0007669"/>
    <property type="project" value="TreeGrafter"/>
</dbReference>
<evidence type="ECO:0000259" key="1">
    <source>
        <dbReference type="PROSITE" id="PS50995"/>
    </source>
</evidence>
<proteinExistence type="predicted"/>
<feature type="domain" description="HTH marR-type" evidence="1">
    <location>
        <begin position="1"/>
        <end position="133"/>
    </location>
</feature>
<dbReference type="EMBL" id="NBXA01000032">
    <property type="protein sequence ID" value="RFA07087.1"/>
    <property type="molecule type" value="Genomic_DNA"/>
</dbReference>
<dbReference type="InterPro" id="IPR039422">
    <property type="entry name" value="MarR/SlyA-like"/>
</dbReference>
<evidence type="ECO:0000313" key="2">
    <source>
        <dbReference type="EMBL" id="RFA07087.1"/>
    </source>
</evidence>
<dbReference type="Proteomes" id="UP000256709">
    <property type="component" value="Unassembled WGS sequence"/>
</dbReference>
<dbReference type="GO" id="GO:0003700">
    <property type="term" value="F:DNA-binding transcription factor activity"/>
    <property type="evidence" value="ECO:0007669"/>
    <property type="project" value="InterPro"/>
</dbReference>
<comment type="caution">
    <text evidence="2">The sequence shown here is derived from an EMBL/GenBank/DDBJ whole genome shotgun (WGS) entry which is preliminary data.</text>
</comment>
<dbReference type="InterPro" id="IPR036390">
    <property type="entry name" value="WH_DNA-bd_sf"/>
</dbReference>
<dbReference type="PANTHER" id="PTHR33164">
    <property type="entry name" value="TRANSCRIPTIONAL REGULATOR, MARR FAMILY"/>
    <property type="match status" value="1"/>
</dbReference>
<sequence>MAAVTSIMRAQQLVLARVEGALKPFGLSFARFELLRLLAFSRGGTLPMSSATARLQVHPTSVSNTVDRLQRDQLVERSAHPTDGRATLLQLTPAGRELADRATDALNANVFSQPGFPDDELSSLVGILARFRRESGDFGDPPTIPDPL</sequence>
<gene>
    <name evidence="2" type="ORF">B7R21_17305</name>
</gene>
<reference evidence="2 3" key="1">
    <citation type="submission" date="2017-04" db="EMBL/GenBank/DDBJ databases">
        <title>Comparative genome analysis of Subtercola boreus.</title>
        <authorList>
            <person name="Cho Y.-J."/>
            <person name="Cho A."/>
            <person name="Kim O.-S."/>
            <person name="Lee J.-I."/>
        </authorList>
    </citation>
    <scope>NUCLEOTIDE SEQUENCE [LARGE SCALE GENOMIC DNA]</scope>
    <source>
        <strain evidence="2 3">P27444</strain>
    </source>
</reference>
<dbReference type="Gene3D" id="1.10.10.10">
    <property type="entry name" value="Winged helix-like DNA-binding domain superfamily/Winged helix DNA-binding domain"/>
    <property type="match status" value="1"/>
</dbReference>
<dbReference type="Pfam" id="PF12802">
    <property type="entry name" value="MarR_2"/>
    <property type="match status" value="1"/>
</dbReference>
<dbReference type="AlphaFoldDB" id="A0A3E0VDZ2"/>